<evidence type="ECO:0000313" key="7">
    <source>
        <dbReference type="EMBL" id="EEB05555.1"/>
    </source>
</evidence>
<keyword evidence="2" id="KW-0963">Cytoplasm</keyword>
<sequence length="297" mass="32774">MGLELVNTLQTPTKEALNVVRFNTTGNYVLTGGNDRLVRIWNSYTKLCIREFQGHLKEVLDIDVVDDSSKFASCGGDRSVLLWDVMTGNVLRRLSGHLSRVNTVCFNDDYSVLASGSFDSTVRLWDCRSTSTLPIQVLNDARDSVAAVKITGHFILTGSTDGCLRIYDLRQGKLSTDMLQVPITSLQPFEKKPSVLVSTLNSAIHSVDVSSGAYQHHYTGHDNKQYRVRSCITTDESCVISGSESGSVFVWNSENEQLLYQYNVANDAIVSDVCYHSTNKLCAALSNGDVAVFSLHK</sequence>
<dbReference type="PRINTS" id="PR00320">
    <property type="entry name" value="GPROTEINBRPT"/>
</dbReference>
<protein>
    <submittedName>
        <fullName evidence="7">MAPK organizer 1 family WD repeat protein</fullName>
    </submittedName>
</protein>
<dbReference type="EMBL" id="KE651166">
    <property type="protein sequence ID" value="EEB05555.1"/>
    <property type="molecule type" value="Genomic_DNA"/>
</dbReference>
<dbReference type="CDD" id="cd00200">
    <property type="entry name" value="WD40"/>
    <property type="match status" value="1"/>
</dbReference>
<dbReference type="RefSeq" id="XP_002171848.1">
    <property type="nucleotide sequence ID" value="XM_002171812.2"/>
</dbReference>
<dbReference type="GO" id="GO:0000398">
    <property type="term" value="P:mRNA splicing, via spliceosome"/>
    <property type="evidence" value="ECO:0000318"/>
    <property type="project" value="GO_Central"/>
</dbReference>
<dbReference type="GO" id="GO:0045292">
    <property type="term" value="P:mRNA cis splicing, via spliceosome"/>
    <property type="evidence" value="ECO:0007669"/>
    <property type="project" value="EnsemblFungi"/>
</dbReference>
<dbReference type="GeneID" id="7051267"/>
<keyword evidence="9" id="KW-1185">Reference proteome</keyword>
<feature type="repeat" description="WD" evidence="6">
    <location>
        <begin position="94"/>
        <end position="135"/>
    </location>
</feature>
<dbReference type="GO" id="GO:0071013">
    <property type="term" value="C:catalytic step 2 spliceosome"/>
    <property type="evidence" value="ECO:0000318"/>
    <property type="project" value="GO_Central"/>
</dbReference>
<feature type="repeat" description="WD" evidence="6">
    <location>
        <begin position="10"/>
        <end position="42"/>
    </location>
</feature>
<dbReference type="InterPro" id="IPR036322">
    <property type="entry name" value="WD40_repeat_dom_sf"/>
</dbReference>
<dbReference type="PANTHER" id="PTHR22842:SF3">
    <property type="entry name" value="WD REPEAT DOMAIN-CONTAINING PROTEIN 83"/>
    <property type="match status" value="1"/>
</dbReference>
<dbReference type="eggNOG" id="KOG0316">
    <property type="taxonomic scope" value="Eukaryota"/>
</dbReference>
<dbReference type="HOGENOM" id="CLU_000288_57_1_1"/>
<proteinExistence type="inferred from homology"/>
<evidence type="ECO:0000256" key="2">
    <source>
        <dbReference type="ARBA" id="ARBA00022490"/>
    </source>
</evidence>
<evidence type="ECO:0000256" key="1">
    <source>
        <dbReference type="ARBA" id="ARBA00004496"/>
    </source>
</evidence>
<dbReference type="PROSITE" id="PS50082">
    <property type="entry name" value="WD_REPEATS_2"/>
    <property type="match status" value="3"/>
</dbReference>
<evidence type="ECO:0000256" key="6">
    <source>
        <dbReference type="PROSITE-ProRule" id="PRU00221"/>
    </source>
</evidence>
<dbReference type="JaponicusDB" id="SJAG_00571">
    <property type="gene designation" value="wdr83"/>
</dbReference>
<dbReference type="InterPro" id="IPR001680">
    <property type="entry name" value="WD40_rpt"/>
</dbReference>
<keyword evidence="3 6" id="KW-0853">WD repeat</keyword>
<dbReference type="Gene3D" id="2.130.10.10">
    <property type="entry name" value="YVTN repeat-like/Quinoprotein amine dehydrogenase"/>
    <property type="match status" value="1"/>
</dbReference>
<dbReference type="STRING" id="402676.B6JW04"/>
<dbReference type="GO" id="GO:0005737">
    <property type="term" value="C:cytoplasm"/>
    <property type="evidence" value="ECO:0007669"/>
    <property type="project" value="UniProtKB-SubCell"/>
</dbReference>
<evidence type="ECO:0000256" key="3">
    <source>
        <dbReference type="ARBA" id="ARBA00022574"/>
    </source>
</evidence>
<keyword evidence="4" id="KW-0677">Repeat</keyword>
<dbReference type="PROSITE" id="PS50294">
    <property type="entry name" value="WD_REPEATS_REGION"/>
    <property type="match status" value="3"/>
</dbReference>
<dbReference type="InterPro" id="IPR020472">
    <property type="entry name" value="WD40_PAC1"/>
</dbReference>
<dbReference type="VEuPathDB" id="FungiDB:SJAG_00571"/>
<feature type="repeat" description="WD" evidence="6">
    <location>
        <begin position="52"/>
        <end position="93"/>
    </location>
</feature>
<evidence type="ECO:0000313" key="8">
    <source>
        <dbReference type="JaponicusDB" id="SJAG_00571"/>
    </source>
</evidence>
<dbReference type="AlphaFoldDB" id="B6JW04"/>
<dbReference type="OMA" id="MCWDIRT"/>
<dbReference type="Pfam" id="PF00400">
    <property type="entry name" value="WD40"/>
    <property type="match status" value="5"/>
</dbReference>
<comment type="subcellular location">
    <subcellularLocation>
        <location evidence="1">Cytoplasm</location>
    </subcellularLocation>
</comment>
<comment type="similarity">
    <text evidence="5">Belongs to the WD repeat MORG1 family.</text>
</comment>
<gene>
    <name evidence="8" type="primary">wdr83</name>
    <name evidence="7" type="ORF">SJAG_00571</name>
</gene>
<evidence type="ECO:0000256" key="5">
    <source>
        <dbReference type="ARBA" id="ARBA00038145"/>
    </source>
</evidence>
<dbReference type="InterPro" id="IPR051980">
    <property type="entry name" value="WD_repeat_MORG1"/>
</dbReference>
<evidence type="ECO:0000256" key="4">
    <source>
        <dbReference type="ARBA" id="ARBA00022737"/>
    </source>
</evidence>
<evidence type="ECO:0000313" key="9">
    <source>
        <dbReference type="Proteomes" id="UP000001744"/>
    </source>
</evidence>
<dbReference type="PANTHER" id="PTHR22842">
    <property type="entry name" value="WD40 REPEAT PROTEIN"/>
    <property type="match status" value="1"/>
</dbReference>
<accession>B6JW04</accession>
<dbReference type="Proteomes" id="UP000001744">
    <property type="component" value="Unassembled WGS sequence"/>
</dbReference>
<dbReference type="SMART" id="SM00320">
    <property type="entry name" value="WD40"/>
    <property type="match status" value="6"/>
</dbReference>
<dbReference type="SUPFAM" id="SSF50978">
    <property type="entry name" value="WD40 repeat-like"/>
    <property type="match status" value="1"/>
</dbReference>
<dbReference type="InterPro" id="IPR015943">
    <property type="entry name" value="WD40/YVTN_repeat-like_dom_sf"/>
</dbReference>
<name>B6JW04_SCHJY</name>
<organism evidence="7 9">
    <name type="scientific">Schizosaccharomyces japonicus (strain yFS275 / FY16936)</name>
    <name type="common">Fission yeast</name>
    <dbReference type="NCBI Taxonomy" id="402676"/>
    <lineage>
        <taxon>Eukaryota</taxon>
        <taxon>Fungi</taxon>
        <taxon>Dikarya</taxon>
        <taxon>Ascomycota</taxon>
        <taxon>Taphrinomycotina</taxon>
        <taxon>Schizosaccharomycetes</taxon>
        <taxon>Schizosaccharomycetales</taxon>
        <taxon>Schizosaccharomycetaceae</taxon>
        <taxon>Schizosaccharomyces</taxon>
    </lineage>
</organism>
<reference evidence="7 9" key="1">
    <citation type="journal article" date="2011" name="Science">
        <title>Comparative functional genomics of the fission yeasts.</title>
        <authorList>
            <person name="Rhind N."/>
            <person name="Chen Z."/>
            <person name="Yassour M."/>
            <person name="Thompson D.A."/>
            <person name="Haas B.J."/>
            <person name="Habib N."/>
            <person name="Wapinski I."/>
            <person name="Roy S."/>
            <person name="Lin M.F."/>
            <person name="Heiman D.I."/>
            <person name="Young S.K."/>
            <person name="Furuya K."/>
            <person name="Guo Y."/>
            <person name="Pidoux A."/>
            <person name="Chen H.M."/>
            <person name="Robbertse B."/>
            <person name="Goldberg J.M."/>
            <person name="Aoki K."/>
            <person name="Bayne E.H."/>
            <person name="Berlin A.M."/>
            <person name="Desjardins C.A."/>
            <person name="Dobbs E."/>
            <person name="Dukaj L."/>
            <person name="Fan L."/>
            <person name="FitzGerald M.G."/>
            <person name="French C."/>
            <person name="Gujja S."/>
            <person name="Hansen K."/>
            <person name="Keifenheim D."/>
            <person name="Levin J.Z."/>
            <person name="Mosher R.A."/>
            <person name="Mueller C.A."/>
            <person name="Pfiffner J."/>
            <person name="Priest M."/>
            <person name="Russ C."/>
            <person name="Smialowska A."/>
            <person name="Swoboda P."/>
            <person name="Sykes S.M."/>
            <person name="Vaughn M."/>
            <person name="Vengrova S."/>
            <person name="Yoder R."/>
            <person name="Zeng Q."/>
            <person name="Allshire R."/>
            <person name="Baulcombe D."/>
            <person name="Birren B.W."/>
            <person name="Brown W."/>
            <person name="Ekwall K."/>
            <person name="Kellis M."/>
            <person name="Leatherwood J."/>
            <person name="Levin H."/>
            <person name="Margalit H."/>
            <person name="Martienssen R."/>
            <person name="Nieduszynski C.A."/>
            <person name="Spatafora J.W."/>
            <person name="Friedman N."/>
            <person name="Dalgaard J.Z."/>
            <person name="Baumann P."/>
            <person name="Niki H."/>
            <person name="Regev A."/>
            <person name="Nusbaum C."/>
        </authorList>
    </citation>
    <scope>NUCLEOTIDE SEQUENCE [LARGE SCALE GENOMIC DNA]</scope>
    <source>
        <strain evidence="9">yFS275 / FY16936</strain>
    </source>
</reference>